<dbReference type="EMBL" id="JAGGJA010000001">
    <property type="protein sequence ID" value="MCW9705570.1"/>
    <property type="molecule type" value="Genomic_DNA"/>
</dbReference>
<accession>A0ABT3PI20</accession>
<evidence type="ECO:0000259" key="1">
    <source>
        <dbReference type="Pfam" id="PF02627"/>
    </source>
</evidence>
<dbReference type="InterPro" id="IPR029032">
    <property type="entry name" value="AhpD-like"/>
</dbReference>
<comment type="caution">
    <text evidence="2">The sequence shown here is derived from an EMBL/GenBank/DDBJ whole genome shotgun (WGS) entry which is preliminary data.</text>
</comment>
<reference evidence="2 3" key="1">
    <citation type="submission" date="2021-03" db="EMBL/GenBank/DDBJ databases">
        <title>Aliifodinibius sp. nov., a new bacterium isolated from saline soil.</title>
        <authorList>
            <person name="Galisteo C."/>
            <person name="De La Haba R."/>
            <person name="Sanchez-Porro C."/>
            <person name="Ventosa A."/>
        </authorList>
    </citation>
    <scope>NUCLEOTIDE SEQUENCE [LARGE SCALE GENOMIC DNA]</scope>
    <source>
        <strain evidence="2 3">1BSP15-2V2</strain>
    </source>
</reference>
<dbReference type="Proteomes" id="UP001207918">
    <property type="component" value="Unassembled WGS sequence"/>
</dbReference>
<dbReference type="InterPro" id="IPR004675">
    <property type="entry name" value="AhpD_core"/>
</dbReference>
<dbReference type="SUPFAM" id="SSF69118">
    <property type="entry name" value="AhpD-like"/>
    <property type="match status" value="1"/>
</dbReference>
<dbReference type="InterPro" id="IPR003779">
    <property type="entry name" value="CMD-like"/>
</dbReference>
<sequence length="144" mass="16450">MSLFKEAEPRVYEAMSEAEKQLKAFDLDPKLKELIKIRASQINGCGYCINMHTKDARELGETEQRLYALSAWWETPFFTEQEEIALKVTEEVTNISNGGMPDEVYEEAIALLGERGFAQVVFITNTINSWNRIAISSHLMPEED</sequence>
<dbReference type="PANTHER" id="PTHR35446">
    <property type="entry name" value="SI:CH211-175M2.5"/>
    <property type="match status" value="1"/>
</dbReference>
<organism evidence="2 3">
    <name type="scientific">Fodinibius salsisoli</name>
    <dbReference type="NCBI Taxonomy" id="2820877"/>
    <lineage>
        <taxon>Bacteria</taxon>
        <taxon>Pseudomonadati</taxon>
        <taxon>Balneolota</taxon>
        <taxon>Balneolia</taxon>
        <taxon>Balneolales</taxon>
        <taxon>Balneolaceae</taxon>
        <taxon>Fodinibius</taxon>
    </lineage>
</organism>
<evidence type="ECO:0000313" key="3">
    <source>
        <dbReference type="Proteomes" id="UP001207918"/>
    </source>
</evidence>
<gene>
    <name evidence="2" type="ORF">J6I44_01825</name>
</gene>
<proteinExistence type="predicted"/>
<dbReference type="RefSeq" id="WP_265764234.1">
    <property type="nucleotide sequence ID" value="NZ_JAGGJA010000001.1"/>
</dbReference>
<dbReference type="Pfam" id="PF02627">
    <property type="entry name" value="CMD"/>
    <property type="match status" value="1"/>
</dbReference>
<keyword evidence="3" id="KW-1185">Reference proteome</keyword>
<dbReference type="Gene3D" id="1.20.1290.10">
    <property type="entry name" value="AhpD-like"/>
    <property type="match status" value="1"/>
</dbReference>
<feature type="domain" description="Carboxymuconolactone decarboxylase-like" evidence="1">
    <location>
        <begin position="9"/>
        <end position="91"/>
    </location>
</feature>
<dbReference type="NCBIfam" id="TIGR00778">
    <property type="entry name" value="ahpD_dom"/>
    <property type="match status" value="1"/>
</dbReference>
<dbReference type="PANTHER" id="PTHR35446:SF2">
    <property type="entry name" value="CARBOXYMUCONOLACTONE DECARBOXYLASE-LIKE DOMAIN-CONTAINING PROTEIN"/>
    <property type="match status" value="1"/>
</dbReference>
<name>A0ABT3PI20_9BACT</name>
<evidence type="ECO:0000313" key="2">
    <source>
        <dbReference type="EMBL" id="MCW9705570.1"/>
    </source>
</evidence>
<protein>
    <submittedName>
        <fullName evidence="2">Carboxymuconolactone decarboxylase family protein</fullName>
    </submittedName>
</protein>